<dbReference type="EMBL" id="SZYD01000013">
    <property type="protein sequence ID" value="KAD4385731.1"/>
    <property type="molecule type" value="Genomic_DNA"/>
</dbReference>
<dbReference type="OrthoDB" id="1633836at2759"/>
<dbReference type="AlphaFoldDB" id="A0A5N6N8T1"/>
<proteinExistence type="predicted"/>
<keyword evidence="2" id="KW-1185">Reference proteome</keyword>
<protein>
    <recommendedName>
        <fullName evidence="3">Reverse transcriptase domain-containing protein</fullName>
    </recommendedName>
</protein>
<name>A0A5N6N8T1_9ASTR</name>
<reference evidence="1 2" key="1">
    <citation type="submission" date="2019-05" db="EMBL/GenBank/DDBJ databases">
        <title>Mikania micrantha, genome provides insights into the molecular mechanism of rapid growth.</title>
        <authorList>
            <person name="Liu B."/>
        </authorList>
    </citation>
    <scope>NUCLEOTIDE SEQUENCE [LARGE SCALE GENOMIC DNA]</scope>
    <source>
        <strain evidence="1">NLD-2019</strain>
        <tissue evidence="1">Leaf</tissue>
    </source>
</reference>
<dbReference type="Proteomes" id="UP000326396">
    <property type="component" value="Linkage Group LG3"/>
</dbReference>
<evidence type="ECO:0000313" key="2">
    <source>
        <dbReference type="Proteomes" id="UP000326396"/>
    </source>
</evidence>
<sequence>MDREVKQLKQSKIPIVKVRWNSKRGPKFTWEREDQMMRKYPHLFKQTTINQACKHFVRHDHKRSPIIRGITETHTSLTNVGERQTHCVAQHSKLHENSHIELGSSNETKRCSNDVLQSRNGRERAQNNKIGLVGLTFGPGATPDPEPRRYAMRARHKRSLGCLTTRASWKLETIEGRPLDLNNHHHLLVDQRSCCPGLSRAASTLS</sequence>
<evidence type="ECO:0000313" key="1">
    <source>
        <dbReference type="EMBL" id="KAD4385731.1"/>
    </source>
</evidence>
<comment type="caution">
    <text evidence="1">The sequence shown here is derived from an EMBL/GenBank/DDBJ whole genome shotgun (WGS) entry which is preliminary data.</text>
</comment>
<organism evidence="1 2">
    <name type="scientific">Mikania micrantha</name>
    <name type="common">bitter vine</name>
    <dbReference type="NCBI Taxonomy" id="192012"/>
    <lineage>
        <taxon>Eukaryota</taxon>
        <taxon>Viridiplantae</taxon>
        <taxon>Streptophyta</taxon>
        <taxon>Embryophyta</taxon>
        <taxon>Tracheophyta</taxon>
        <taxon>Spermatophyta</taxon>
        <taxon>Magnoliopsida</taxon>
        <taxon>eudicotyledons</taxon>
        <taxon>Gunneridae</taxon>
        <taxon>Pentapetalae</taxon>
        <taxon>asterids</taxon>
        <taxon>campanulids</taxon>
        <taxon>Asterales</taxon>
        <taxon>Asteraceae</taxon>
        <taxon>Asteroideae</taxon>
        <taxon>Heliantheae alliance</taxon>
        <taxon>Eupatorieae</taxon>
        <taxon>Mikania</taxon>
    </lineage>
</organism>
<accession>A0A5N6N8T1</accession>
<evidence type="ECO:0008006" key="3">
    <source>
        <dbReference type="Google" id="ProtNLM"/>
    </source>
</evidence>
<gene>
    <name evidence="1" type="ORF">E3N88_25900</name>
</gene>